<evidence type="ECO:0000259" key="4">
    <source>
        <dbReference type="Pfam" id="PF17939"/>
    </source>
</evidence>
<dbReference type="InterPro" id="IPR001647">
    <property type="entry name" value="HTH_TetR"/>
</dbReference>
<dbReference type="GO" id="GO:0003677">
    <property type="term" value="F:DNA binding"/>
    <property type="evidence" value="ECO:0007669"/>
    <property type="project" value="UniProtKB-KW"/>
</dbReference>
<dbReference type="OrthoDB" id="2356263at2"/>
<dbReference type="InterPro" id="IPR009057">
    <property type="entry name" value="Homeodomain-like_sf"/>
</dbReference>
<protein>
    <submittedName>
        <fullName evidence="5">Transcriptional regulator, TetR family</fullName>
    </submittedName>
</protein>
<keyword evidence="6" id="KW-1185">Reference proteome</keyword>
<dbReference type="Pfam" id="PF17939">
    <property type="entry name" value="TetR_C_30"/>
    <property type="match status" value="1"/>
</dbReference>
<accession>A0A1H2R524</accession>
<reference evidence="5 6" key="1">
    <citation type="submission" date="2016-10" db="EMBL/GenBank/DDBJ databases">
        <authorList>
            <person name="de Groot N.N."/>
        </authorList>
    </citation>
    <scope>NUCLEOTIDE SEQUENCE [LARGE SCALE GENOMIC DNA]</scope>
    <source>
        <strain evidence="5 6">DSM 17890</strain>
    </source>
</reference>
<name>A0A1H2R524_9RHOB</name>
<evidence type="ECO:0000313" key="6">
    <source>
        <dbReference type="Proteomes" id="UP000199118"/>
    </source>
</evidence>
<dbReference type="EMBL" id="FNMZ01000001">
    <property type="protein sequence ID" value="SDW13799.1"/>
    <property type="molecule type" value="Genomic_DNA"/>
</dbReference>
<proteinExistence type="predicted"/>
<feature type="region of interest" description="Disordered" evidence="2">
    <location>
        <begin position="229"/>
        <end position="254"/>
    </location>
</feature>
<evidence type="ECO:0000256" key="1">
    <source>
        <dbReference type="ARBA" id="ARBA00023125"/>
    </source>
</evidence>
<dbReference type="Proteomes" id="UP000199118">
    <property type="component" value="Unassembled WGS sequence"/>
</dbReference>
<feature type="domain" description="HTH tetR-type" evidence="3">
    <location>
        <begin position="18"/>
        <end position="65"/>
    </location>
</feature>
<evidence type="ECO:0000259" key="3">
    <source>
        <dbReference type="Pfam" id="PF00440"/>
    </source>
</evidence>
<feature type="compositionally biased region" description="Low complexity" evidence="2">
    <location>
        <begin position="229"/>
        <end position="240"/>
    </location>
</feature>
<keyword evidence="1" id="KW-0238">DNA-binding</keyword>
<evidence type="ECO:0000256" key="2">
    <source>
        <dbReference type="SAM" id="MobiDB-lite"/>
    </source>
</evidence>
<feature type="compositionally biased region" description="Pro residues" evidence="2">
    <location>
        <begin position="244"/>
        <end position="254"/>
    </location>
</feature>
<feature type="domain" description="PsrA tetracyclin repressor-like C-terminal" evidence="4">
    <location>
        <begin position="101"/>
        <end position="205"/>
    </location>
</feature>
<dbReference type="AlphaFoldDB" id="A0A1H2R524"/>
<gene>
    <name evidence="5" type="ORF">SAMN05444336_101220</name>
</gene>
<organism evidence="5 6">
    <name type="scientific">Albimonas donghaensis</name>
    <dbReference type="NCBI Taxonomy" id="356660"/>
    <lineage>
        <taxon>Bacteria</taxon>
        <taxon>Pseudomonadati</taxon>
        <taxon>Pseudomonadota</taxon>
        <taxon>Alphaproteobacteria</taxon>
        <taxon>Rhodobacterales</taxon>
        <taxon>Paracoccaceae</taxon>
        <taxon>Albimonas</taxon>
    </lineage>
</organism>
<dbReference type="InterPro" id="IPR041586">
    <property type="entry name" value="PsrA_TetR_C"/>
</dbReference>
<dbReference type="Pfam" id="PF00440">
    <property type="entry name" value="TetR_N"/>
    <property type="match status" value="1"/>
</dbReference>
<evidence type="ECO:0000313" key="5">
    <source>
        <dbReference type="EMBL" id="SDW13799.1"/>
    </source>
</evidence>
<dbReference type="SUPFAM" id="SSF46689">
    <property type="entry name" value="Homeodomain-like"/>
    <property type="match status" value="1"/>
</dbReference>
<dbReference type="Gene3D" id="1.10.357.10">
    <property type="entry name" value="Tetracycline Repressor, domain 2"/>
    <property type="match status" value="1"/>
</dbReference>
<dbReference type="STRING" id="356660.SAMN05444336_101220"/>
<sequence>MRGPMTQDAAKTDTRTGLLLAAERLFALQGVAATTIRQINAAAGQRNQSAIHYHFGSRDGILDAIMDLRVPPMNQARAALLERMRDEAGARPLTSREIVTALIQPNLDRLLATPGPHFTARLLLQMRVDHDIWRRYARAHRAWTLDDIRVEIARANPFAPPEALASRFRQVVSLSMFQVAEIERAQDQLGPGFSPEEARFRIEEMTTAMGAILDAPVSPGALAWLRRAPATEAPRATAPADGTPEPPAPDAASK</sequence>